<comment type="caution">
    <text evidence="2">The sequence shown here is derived from an EMBL/GenBank/DDBJ whole genome shotgun (WGS) entry which is preliminary data.</text>
</comment>
<keyword evidence="1" id="KW-0812">Transmembrane</keyword>
<evidence type="ECO:0000256" key="1">
    <source>
        <dbReference type="SAM" id="Phobius"/>
    </source>
</evidence>
<keyword evidence="1" id="KW-1133">Transmembrane helix</keyword>
<organism evidence="2 3">
    <name type="scientific">Halobacillus trueperi</name>
    <dbReference type="NCBI Taxonomy" id="156205"/>
    <lineage>
        <taxon>Bacteria</taxon>
        <taxon>Bacillati</taxon>
        <taxon>Bacillota</taxon>
        <taxon>Bacilli</taxon>
        <taxon>Bacillales</taxon>
        <taxon>Bacillaceae</taxon>
        <taxon>Halobacillus</taxon>
    </lineage>
</organism>
<gene>
    <name evidence="2" type="ORF">DXT76_19750</name>
</gene>
<protein>
    <submittedName>
        <fullName evidence="2">Uncharacterized protein</fullName>
    </submittedName>
</protein>
<name>A0A3D8VD84_9BACI</name>
<accession>A0A3D8VD84</accession>
<dbReference type="EMBL" id="QTLC01000075">
    <property type="protein sequence ID" value="RDY67326.1"/>
    <property type="molecule type" value="Genomic_DNA"/>
</dbReference>
<proteinExistence type="predicted"/>
<evidence type="ECO:0000313" key="2">
    <source>
        <dbReference type="EMBL" id="RDY67326.1"/>
    </source>
</evidence>
<evidence type="ECO:0000313" key="3">
    <source>
        <dbReference type="Proteomes" id="UP000257032"/>
    </source>
</evidence>
<sequence length="60" mass="7082">MEMKIWVILFFVISILFLAAFHLFALMNLYPIYISSPLLFIAIYLILSIPSHKKTFRGFK</sequence>
<dbReference type="AlphaFoldDB" id="A0A3D8VD84"/>
<dbReference type="Proteomes" id="UP000257032">
    <property type="component" value="Unassembled WGS sequence"/>
</dbReference>
<feature type="transmembrane region" description="Helical" evidence="1">
    <location>
        <begin position="5"/>
        <end position="24"/>
    </location>
</feature>
<reference evidence="2 3" key="1">
    <citation type="submission" date="2018-08" db="EMBL/GenBank/DDBJ databases">
        <title>Genome sequence of strict halophilic Halobacillus trueperi SS1 isolated from Lunsu, a salty water body of North West Himalayas.</title>
        <authorList>
            <person name="Gupta S."/>
            <person name="Sharma P."/>
            <person name="Dev K."/>
            <person name="Baumler D."/>
            <person name="Sourirajan A."/>
        </authorList>
    </citation>
    <scope>NUCLEOTIDE SEQUENCE [LARGE SCALE GENOMIC DNA]</scope>
    <source>
        <strain evidence="2 3">SS1</strain>
    </source>
</reference>
<feature type="transmembrane region" description="Helical" evidence="1">
    <location>
        <begin position="30"/>
        <end position="47"/>
    </location>
</feature>
<keyword evidence="1" id="KW-0472">Membrane</keyword>